<feature type="transmembrane region" description="Helical" evidence="1">
    <location>
        <begin position="47"/>
        <end position="68"/>
    </location>
</feature>
<dbReference type="RefSeq" id="WP_281753867.1">
    <property type="nucleotide sequence ID" value="NZ_BRVP01000009.1"/>
</dbReference>
<evidence type="ECO:0000256" key="1">
    <source>
        <dbReference type="SAM" id="Phobius"/>
    </source>
</evidence>
<keyword evidence="1" id="KW-0812">Transmembrane</keyword>
<keyword evidence="1" id="KW-1133">Transmembrane helix</keyword>
<feature type="transmembrane region" description="Helical" evidence="1">
    <location>
        <begin position="96"/>
        <end position="113"/>
    </location>
</feature>
<organism evidence="2 3">
    <name type="scientific">Neptunitalea chrysea</name>
    <dbReference type="NCBI Taxonomy" id="1647581"/>
    <lineage>
        <taxon>Bacteria</taxon>
        <taxon>Pseudomonadati</taxon>
        <taxon>Bacteroidota</taxon>
        <taxon>Flavobacteriia</taxon>
        <taxon>Flavobacteriales</taxon>
        <taxon>Flavobacteriaceae</taxon>
        <taxon>Neptunitalea</taxon>
    </lineage>
</organism>
<evidence type="ECO:0000313" key="2">
    <source>
        <dbReference type="EMBL" id="GLB52535.1"/>
    </source>
</evidence>
<feature type="transmembrane region" description="Helical" evidence="1">
    <location>
        <begin position="14"/>
        <end position="35"/>
    </location>
</feature>
<dbReference type="AlphaFoldDB" id="A0A9W6ETT8"/>
<comment type="caution">
    <text evidence="2">The sequence shown here is derived from an EMBL/GenBank/DDBJ whole genome shotgun (WGS) entry which is preliminary data.</text>
</comment>
<keyword evidence="1" id="KW-0472">Membrane</keyword>
<keyword evidence="3" id="KW-1185">Reference proteome</keyword>
<dbReference type="EMBL" id="BRVP01000009">
    <property type="protein sequence ID" value="GLB52535.1"/>
    <property type="molecule type" value="Genomic_DNA"/>
</dbReference>
<dbReference type="Proteomes" id="UP001143545">
    <property type="component" value="Unassembled WGS sequence"/>
</dbReference>
<sequence>MSKVYNAILTIHSYWAYLVLLILFLATINAIVKFITNKPFTDKDLRISLFGLIVSHIQLLIGIVLYFVSPRFSQWSELGAGVMKNPLLRKVLLEHPLTNVIAIALITIGWSVHKKKTTAKAKFGKIAFFYMVGLLLFLLMIPYQLWFD</sequence>
<evidence type="ECO:0000313" key="3">
    <source>
        <dbReference type="Proteomes" id="UP001143545"/>
    </source>
</evidence>
<evidence type="ECO:0008006" key="4">
    <source>
        <dbReference type="Google" id="ProtNLM"/>
    </source>
</evidence>
<reference evidence="2" key="1">
    <citation type="submission" date="2022-07" db="EMBL/GenBank/DDBJ databases">
        <title>Taxonomy of Novel Oxalotrophic and Methylotrophic Bacteria.</title>
        <authorList>
            <person name="Sahin N."/>
            <person name="Tani A."/>
        </authorList>
    </citation>
    <scope>NUCLEOTIDE SEQUENCE</scope>
    <source>
        <strain evidence="2">AM327</strain>
    </source>
</reference>
<gene>
    <name evidence="2" type="ORF">NBRC110019_15750</name>
</gene>
<feature type="transmembrane region" description="Helical" evidence="1">
    <location>
        <begin position="125"/>
        <end position="146"/>
    </location>
</feature>
<name>A0A9W6ETT8_9FLAO</name>
<accession>A0A9W6ETT8</accession>
<proteinExistence type="predicted"/>
<protein>
    <recommendedName>
        <fullName evidence="4">50S ribosomal protein L27</fullName>
    </recommendedName>
</protein>